<dbReference type="InterPro" id="IPR002646">
    <property type="entry name" value="PolA_pol_head_dom"/>
</dbReference>
<dbReference type="SUPFAM" id="SSF81301">
    <property type="entry name" value="Nucleotidyltransferase"/>
    <property type="match status" value="1"/>
</dbReference>
<dbReference type="eggNOG" id="KOG2159">
    <property type="taxonomic scope" value="Eukaryota"/>
</dbReference>
<dbReference type="EMBL" id="JH431312">
    <property type="status" value="NOT_ANNOTATED_CDS"/>
    <property type="molecule type" value="Genomic_DNA"/>
</dbReference>
<protein>
    <recommendedName>
        <fullName evidence="9">Poly A polymerase head domain-containing protein</fullName>
    </recommendedName>
</protein>
<sequence>MKLTFCALHSRLFAPMLQKCNQKRKLHHLPFKCRLITFQQRTKFSSQAVTTKTRIPTTIKLNTPEFQAIFTPEIKNLIEIFEKHNHELRIVGGAVRDLLMQKQPIDFDLASPATPEQMKRMFWDQEFSTFKDTGETHGTVSVRLYDRVNFEISTLRIFVVENGCRSKLKFTTDWFLDASRRDLTINSMFLGFDGTVYDYFNGIGDLENRRIRFVGNAMDRIREDYLRIFRYFRFYGQIAKQSNDHDCEILETIKHNIGGLSVIAGERIWTEVKKILSGNFKFDLLKLMLEVGAGPYLGLPNDVNTKEFEMLRERAAHLSLHPVTIMTSLLKNEAEMLIFNQQMKLSNYEKELGYFLINQRDIQHENPLKSYKESVVLRIENEQHLRERIEQLLSYRGEEKLLAEFKNWETPRPPVSGHDLVARGIPFGKRMSYILMAMKKRWVQSSYTLTQRDLLDSFEEIVAQVNEQYPKPNPKEKKAK</sequence>
<name>T1IQP8_STRMM</name>
<keyword evidence="4" id="KW-0819">tRNA processing</keyword>
<dbReference type="PhylomeDB" id="T1IQP8"/>
<feature type="domain" description="Poly A polymerase head" evidence="9">
    <location>
        <begin position="88"/>
        <end position="212"/>
    </location>
</feature>
<evidence type="ECO:0000256" key="8">
    <source>
        <dbReference type="RuleBase" id="RU003953"/>
    </source>
</evidence>
<dbReference type="InterPro" id="IPR050264">
    <property type="entry name" value="Bact_CCA-adding_enz_type3_sf"/>
</dbReference>
<dbReference type="Pfam" id="PF01743">
    <property type="entry name" value="PolyA_pol"/>
    <property type="match status" value="1"/>
</dbReference>
<evidence type="ECO:0000256" key="4">
    <source>
        <dbReference type="ARBA" id="ARBA00022694"/>
    </source>
</evidence>
<dbReference type="Gene3D" id="1.10.3090.10">
    <property type="entry name" value="cca-adding enzyme, domain 2"/>
    <property type="match status" value="1"/>
</dbReference>
<keyword evidence="11" id="KW-1185">Reference proteome</keyword>
<evidence type="ECO:0000313" key="11">
    <source>
        <dbReference type="Proteomes" id="UP000014500"/>
    </source>
</evidence>
<dbReference type="STRING" id="126957.T1IQP8"/>
<reference evidence="11" key="1">
    <citation type="submission" date="2011-05" db="EMBL/GenBank/DDBJ databases">
        <authorList>
            <person name="Richards S.R."/>
            <person name="Qu J."/>
            <person name="Jiang H."/>
            <person name="Jhangiani S.N."/>
            <person name="Agravi P."/>
            <person name="Goodspeed R."/>
            <person name="Gross S."/>
            <person name="Mandapat C."/>
            <person name="Jackson L."/>
            <person name="Mathew T."/>
            <person name="Pu L."/>
            <person name="Thornton R."/>
            <person name="Saada N."/>
            <person name="Wilczek-Boney K.B."/>
            <person name="Lee S."/>
            <person name="Kovar C."/>
            <person name="Wu Y."/>
            <person name="Scherer S.E."/>
            <person name="Worley K.C."/>
            <person name="Muzny D.M."/>
            <person name="Gibbs R."/>
        </authorList>
    </citation>
    <scope>NUCLEOTIDE SEQUENCE</scope>
    <source>
        <strain evidence="11">Brora</strain>
    </source>
</reference>
<comment type="similarity">
    <text evidence="2 8">Belongs to the tRNA nucleotidyltransferase/poly(A) polymerase family.</text>
</comment>
<organism evidence="10 11">
    <name type="scientific">Strigamia maritima</name>
    <name type="common">European centipede</name>
    <name type="synonym">Geophilus maritimus</name>
    <dbReference type="NCBI Taxonomy" id="126957"/>
    <lineage>
        <taxon>Eukaryota</taxon>
        <taxon>Metazoa</taxon>
        <taxon>Ecdysozoa</taxon>
        <taxon>Arthropoda</taxon>
        <taxon>Myriapoda</taxon>
        <taxon>Chilopoda</taxon>
        <taxon>Pleurostigmophora</taxon>
        <taxon>Geophilomorpha</taxon>
        <taxon>Linotaeniidae</taxon>
        <taxon>Strigamia</taxon>
    </lineage>
</organism>
<dbReference type="CDD" id="cd05398">
    <property type="entry name" value="NT_ClassII-CCAase"/>
    <property type="match status" value="1"/>
</dbReference>
<keyword evidence="7" id="KW-0460">Magnesium</keyword>
<dbReference type="SUPFAM" id="SSF81891">
    <property type="entry name" value="Poly A polymerase C-terminal region-like"/>
    <property type="match status" value="1"/>
</dbReference>
<evidence type="ECO:0000256" key="6">
    <source>
        <dbReference type="ARBA" id="ARBA00022723"/>
    </source>
</evidence>
<proteinExistence type="inferred from homology"/>
<dbReference type="GO" id="GO:0016779">
    <property type="term" value="F:nucleotidyltransferase activity"/>
    <property type="evidence" value="ECO:0007669"/>
    <property type="project" value="UniProtKB-KW"/>
</dbReference>
<dbReference type="GO" id="GO:0000049">
    <property type="term" value="F:tRNA binding"/>
    <property type="evidence" value="ECO:0007669"/>
    <property type="project" value="TreeGrafter"/>
</dbReference>
<dbReference type="GO" id="GO:0005739">
    <property type="term" value="C:mitochondrion"/>
    <property type="evidence" value="ECO:0007669"/>
    <property type="project" value="TreeGrafter"/>
</dbReference>
<dbReference type="Gene3D" id="3.30.460.10">
    <property type="entry name" value="Beta Polymerase, domain 2"/>
    <property type="match status" value="1"/>
</dbReference>
<dbReference type="InterPro" id="IPR043519">
    <property type="entry name" value="NT_sf"/>
</dbReference>
<reference evidence="10" key="2">
    <citation type="submission" date="2015-02" db="UniProtKB">
        <authorList>
            <consortium name="EnsemblMetazoa"/>
        </authorList>
    </citation>
    <scope>IDENTIFICATION</scope>
</reference>
<evidence type="ECO:0000256" key="1">
    <source>
        <dbReference type="ARBA" id="ARBA00001946"/>
    </source>
</evidence>
<dbReference type="GO" id="GO:0046872">
    <property type="term" value="F:metal ion binding"/>
    <property type="evidence" value="ECO:0007669"/>
    <property type="project" value="UniProtKB-KW"/>
</dbReference>
<evidence type="ECO:0000256" key="5">
    <source>
        <dbReference type="ARBA" id="ARBA00022695"/>
    </source>
</evidence>
<evidence type="ECO:0000259" key="9">
    <source>
        <dbReference type="Pfam" id="PF01743"/>
    </source>
</evidence>
<dbReference type="OMA" id="ATTRICE"/>
<dbReference type="GO" id="GO:0001680">
    <property type="term" value="P:tRNA 3'-terminal CCA addition"/>
    <property type="evidence" value="ECO:0007669"/>
    <property type="project" value="TreeGrafter"/>
</dbReference>
<dbReference type="EnsemblMetazoa" id="SMAR003370-RA">
    <property type="protein sequence ID" value="SMAR003370-PA"/>
    <property type="gene ID" value="SMAR003370"/>
</dbReference>
<comment type="cofactor">
    <cofactor evidence="1">
        <name>Mg(2+)</name>
        <dbReference type="ChEBI" id="CHEBI:18420"/>
    </cofactor>
</comment>
<evidence type="ECO:0000313" key="10">
    <source>
        <dbReference type="EnsemblMetazoa" id="SMAR003370-PA"/>
    </source>
</evidence>
<accession>T1IQP8</accession>
<dbReference type="HOGENOM" id="CLU_015961_2_0_1"/>
<dbReference type="PANTHER" id="PTHR46173">
    <property type="entry name" value="CCA TRNA NUCLEOTIDYLTRANSFERASE 1, MITOCHONDRIAL"/>
    <property type="match status" value="1"/>
</dbReference>
<dbReference type="GO" id="GO:1990180">
    <property type="term" value="P:mitochondrial tRNA 3'-end processing"/>
    <property type="evidence" value="ECO:0007669"/>
    <property type="project" value="TreeGrafter"/>
</dbReference>
<keyword evidence="3 8" id="KW-0808">Transferase</keyword>
<dbReference type="PANTHER" id="PTHR46173:SF1">
    <property type="entry name" value="CCA TRNA NUCLEOTIDYLTRANSFERASE 1, MITOCHONDRIAL"/>
    <property type="match status" value="1"/>
</dbReference>
<evidence type="ECO:0000256" key="3">
    <source>
        <dbReference type="ARBA" id="ARBA00022679"/>
    </source>
</evidence>
<keyword evidence="6" id="KW-0479">Metal-binding</keyword>
<keyword evidence="5" id="KW-0548">Nucleotidyltransferase</keyword>
<keyword evidence="8" id="KW-0694">RNA-binding</keyword>
<dbReference type="AlphaFoldDB" id="T1IQP8"/>
<dbReference type="Proteomes" id="UP000014500">
    <property type="component" value="Unassembled WGS sequence"/>
</dbReference>
<evidence type="ECO:0000256" key="7">
    <source>
        <dbReference type="ARBA" id="ARBA00022842"/>
    </source>
</evidence>
<evidence type="ECO:0000256" key="2">
    <source>
        <dbReference type="ARBA" id="ARBA00007265"/>
    </source>
</evidence>